<accession>A0A8B8CS53</accession>
<dbReference type="AlphaFoldDB" id="A0A8B8CS53"/>
<protein>
    <submittedName>
        <fullName evidence="5">Uncharacterized protein LOC111121606</fullName>
    </submittedName>
</protein>
<reference evidence="5" key="1">
    <citation type="submission" date="2025-08" db="UniProtKB">
        <authorList>
            <consortium name="RefSeq"/>
        </authorList>
    </citation>
    <scope>IDENTIFICATION</scope>
    <source>
        <tissue evidence="5">Whole sample</tissue>
    </source>
</reference>
<feature type="compositionally biased region" description="Basic and acidic residues" evidence="1">
    <location>
        <begin position="170"/>
        <end position="185"/>
    </location>
</feature>
<dbReference type="RefSeq" id="XP_022318667.1">
    <property type="nucleotide sequence ID" value="XM_022462959.1"/>
</dbReference>
<name>A0A8B8CS53_CRAVI</name>
<dbReference type="Proteomes" id="UP000694844">
    <property type="component" value="Chromosome 2"/>
</dbReference>
<keyword evidence="2" id="KW-0812">Transmembrane</keyword>
<evidence type="ECO:0000256" key="3">
    <source>
        <dbReference type="SAM" id="SignalP"/>
    </source>
</evidence>
<keyword evidence="2" id="KW-1133">Transmembrane helix</keyword>
<dbReference type="GeneID" id="111121606"/>
<evidence type="ECO:0000313" key="4">
    <source>
        <dbReference type="Proteomes" id="UP000694844"/>
    </source>
</evidence>
<feature type="chain" id="PRO_5034403456" evidence="3">
    <location>
        <begin position="20"/>
        <end position="229"/>
    </location>
</feature>
<keyword evidence="2" id="KW-0472">Membrane</keyword>
<keyword evidence="3" id="KW-0732">Signal</keyword>
<dbReference type="KEGG" id="cvn:111121606"/>
<evidence type="ECO:0000256" key="1">
    <source>
        <dbReference type="SAM" id="MobiDB-lite"/>
    </source>
</evidence>
<feature type="region of interest" description="Disordered" evidence="1">
    <location>
        <begin position="167"/>
        <end position="229"/>
    </location>
</feature>
<feature type="compositionally biased region" description="Acidic residues" evidence="1">
    <location>
        <begin position="78"/>
        <end position="94"/>
    </location>
</feature>
<organism evidence="4 5">
    <name type="scientific">Crassostrea virginica</name>
    <name type="common">Eastern oyster</name>
    <dbReference type="NCBI Taxonomy" id="6565"/>
    <lineage>
        <taxon>Eukaryota</taxon>
        <taxon>Metazoa</taxon>
        <taxon>Spiralia</taxon>
        <taxon>Lophotrochozoa</taxon>
        <taxon>Mollusca</taxon>
        <taxon>Bivalvia</taxon>
        <taxon>Autobranchia</taxon>
        <taxon>Pteriomorphia</taxon>
        <taxon>Ostreida</taxon>
        <taxon>Ostreoidea</taxon>
        <taxon>Ostreidae</taxon>
        <taxon>Crassostrea</taxon>
    </lineage>
</organism>
<feature type="signal peptide" evidence="3">
    <location>
        <begin position="1"/>
        <end position="19"/>
    </location>
</feature>
<gene>
    <name evidence="5" type="primary">LOC111121606</name>
</gene>
<evidence type="ECO:0000313" key="5">
    <source>
        <dbReference type="RefSeq" id="XP_022318667.1"/>
    </source>
</evidence>
<evidence type="ECO:0000256" key="2">
    <source>
        <dbReference type="SAM" id="Phobius"/>
    </source>
</evidence>
<sequence length="229" mass="25992">MKAILYAGVFAVLVVFIQAHKRKECPSRSDIQLLDTDYLNKATVCPSGNWQCQRKEKCCRTPSGPRCLDLDKTYEELNSDQEKDDDVDCDDDEDENHKNQKGKSKCHKHSSVNPIIIVATFLVVVLFFIVTLTFVRKFCSRSRGKISNSQTDLNSVGLKGRASDYAVQSNKRDVDRASKTEKGQERLSWVDTTSPPPYFMSPSAPPPYTVDPPPKYQKQNSEIEKTMKY</sequence>
<keyword evidence="4" id="KW-1185">Reference proteome</keyword>
<feature type="transmembrane region" description="Helical" evidence="2">
    <location>
        <begin position="115"/>
        <end position="135"/>
    </location>
</feature>
<feature type="compositionally biased region" description="Pro residues" evidence="1">
    <location>
        <begin position="194"/>
        <end position="215"/>
    </location>
</feature>
<proteinExistence type="predicted"/>
<feature type="region of interest" description="Disordered" evidence="1">
    <location>
        <begin position="78"/>
        <end position="107"/>
    </location>
</feature>